<dbReference type="EMBL" id="MU825396">
    <property type="protein sequence ID" value="KAJ7394276.1"/>
    <property type="molecule type" value="Genomic_DNA"/>
</dbReference>
<evidence type="ECO:0000313" key="3">
    <source>
        <dbReference type="Proteomes" id="UP001163046"/>
    </source>
</evidence>
<dbReference type="Pfam" id="PF12584">
    <property type="entry name" value="TRAPPC10"/>
    <property type="match status" value="1"/>
</dbReference>
<sequence length="230" mass="25331">MHSTAEYVIINHQDLSFLWKIESEEGSPSDLDCEFKTSFSPKHITNDSLCSSEKSNYLYDFRVVNTQTLYTISSRVEPLEESGQLCAGSTCKWHITFTSLSQEGTPDTSQLLYDVDSDTNTWAVNGRKRGVVSIPQGAMATSDVVLNVITADGREPSDAGNKVDEVRRKGREITAAALEGRPGRGSERVRVAVKSPVSSRFTFTCGQVYNKSVAVRVCVLPSNNPNLAWI</sequence>
<name>A0A9X0A6E0_9CNID</name>
<dbReference type="AlphaFoldDB" id="A0A9X0A6E0"/>
<evidence type="ECO:0000259" key="1">
    <source>
        <dbReference type="Pfam" id="PF12584"/>
    </source>
</evidence>
<dbReference type="InterPro" id="IPR022233">
    <property type="entry name" value="TRAPPC10/Trs130_C"/>
</dbReference>
<reference evidence="2" key="1">
    <citation type="submission" date="2023-01" db="EMBL/GenBank/DDBJ databases">
        <title>Genome assembly of the deep-sea coral Lophelia pertusa.</title>
        <authorList>
            <person name="Herrera S."/>
            <person name="Cordes E."/>
        </authorList>
    </citation>
    <scope>NUCLEOTIDE SEQUENCE</scope>
    <source>
        <strain evidence="2">USNM1676648</strain>
        <tissue evidence="2">Polyp</tissue>
    </source>
</reference>
<accession>A0A9X0A6E0</accession>
<feature type="domain" description="TRAPPC10/Trs130 C-terminal" evidence="1">
    <location>
        <begin position="81"/>
        <end position="146"/>
    </location>
</feature>
<dbReference type="OrthoDB" id="10344977at2759"/>
<proteinExistence type="predicted"/>
<gene>
    <name evidence="2" type="primary">TRAPPC10_1</name>
    <name evidence="2" type="ORF">OS493_000078</name>
</gene>
<keyword evidence="3" id="KW-1185">Reference proteome</keyword>
<comment type="caution">
    <text evidence="2">The sequence shown here is derived from an EMBL/GenBank/DDBJ whole genome shotgun (WGS) entry which is preliminary data.</text>
</comment>
<evidence type="ECO:0000313" key="2">
    <source>
        <dbReference type="EMBL" id="KAJ7394276.1"/>
    </source>
</evidence>
<organism evidence="2 3">
    <name type="scientific">Desmophyllum pertusum</name>
    <dbReference type="NCBI Taxonomy" id="174260"/>
    <lineage>
        <taxon>Eukaryota</taxon>
        <taxon>Metazoa</taxon>
        <taxon>Cnidaria</taxon>
        <taxon>Anthozoa</taxon>
        <taxon>Hexacorallia</taxon>
        <taxon>Scleractinia</taxon>
        <taxon>Caryophylliina</taxon>
        <taxon>Caryophylliidae</taxon>
        <taxon>Desmophyllum</taxon>
    </lineage>
</organism>
<dbReference type="Proteomes" id="UP001163046">
    <property type="component" value="Unassembled WGS sequence"/>
</dbReference>
<protein>
    <submittedName>
        <fullName evidence="2">Trafficking protein particle complex subunit 10</fullName>
    </submittedName>
</protein>